<dbReference type="Gene3D" id="3.40.350.10">
    <property type="entry name" value="Creatinase/prolidase N-terminal domain"/>
    <property type="match status" value="1"/>
</dbReference>
<name>A0A382WHM6_9ZZZZ</name>
<dbReference type="SUPFAM" id="SSF53092">
    <property type="entry name" value="Creatinase/prolidase N-terminal domain"/>
    <property type="match status" value="1"/>
</dbReference>
<gene>
    <name evidence="2" type="ORF">METZ01_LOCUS410709</name>
</gene>
<feature type="non-terminal residue" evidence="2">
    <location>
        <position position="42"/>
    </location>
</feature>
<dbReference type="GO" id="GO:0030145">
    <property type="term" value="F:manganese ion binding"/>
    <property type="evidence" value="ECO:0007669"/>
    <property type="project" value="InterPro"/>
</dbReference>
<evidence type="ECO:0000313" key="2">
    <source>
        <dbReference type="EMBL" id="SVD57855.1"/>
    </source>
</evidence>
<dbReference type="AlphaFoldDB" id="A0A382WHM6"/>
<dbReference type="InterPro" id="IPR007865">
    <property type="entry name" value="Aminopep_P_N"/>
</dbReference>
<evidence type="ECO:0000259" key="1">
    <source>
        <dbReference type="Pfam" id="PF05195"/>
    </source>
</evidence>
<proteinExistence type="predicted"/>
<dbReference type="GO" id="GO:0070006">
    <property type="term" value="F:metalloaminopeptidase activity"/>
    <property type="evidence" value="ECO:0007669"/>
    <property type="project" value="InterPro"/>
</dbReference>
<dbReference type="EMBL" id="UINC01159645">
    <property type="protein sequence ID" value="SVD57855.1"/>
    <property type="molecule type" value="Genomic_DNA"/>
</dbReference>
<dbReference type="InterPro" id="IPR029149">
    <property type="entry name" value="Creatin/AminoP/Spt16_N"/>
</dbReference>
<dbReference type="Pfam" id="PF05195">
    <property type="entry name" value="AMP_N"/>
    <property type="match status" value="1"/>
</dbReference>
<sequence>MIHQNRRKELLSKLDDNAVVIVSTNSEQKRNSDVNYPFRPDS</sequence>
<feature type="domain" description="Aminopeptidase P N-terminal" evidence="1">
    <location>
        <begin position="3"/>
        <end position="42"/>
    </location>
</feature>
<protein>
    <recommendedName>
        <fullName evidence="1">Aminopeptidase P N-terminal domain-containing protein</fullName>
    </recommendedName>
</protein>
<accession>A0A382WHM6</accession>
<organism evidence="2">
    <name type="scientific">marine metagenome</name>
    <dbReference type="NCBI Taxonomy" id="408172"/>
    <lineage>
        <taxon>unclassified sequences</taxon>
        <taxon>metagenomes</taxon>
        <taxon>ecological metagenomes</taxon>
    </lineage>
</organism>
<reference evidence="2" key="1">
    <citation type="submission" date="2018-05" db="EMBL/GenBank/DDBJ databases">
        <authorList>
            <person name="Lanie J.A."/>
            <person name="Ng W.-L."/>
            <person name="Kazmierczak K.M."/>
            <person name="Andrzejewski T.M."/>
            <person name="Davidsen T.M."/>
            <person name="Wayne K.J."/>
            <person name="Tettelin H."/>
            <person name="Glass J.I."/>
            <person name="Rusch D."/>
            <person name="Podicherti R."/>
            <person name="Tsui H.-C.T."/>
            <person name="Winkler M.E."/>
        </authorList>
    </citation>
    <scope>NUCLEOTIDE SEQUENCE</scope>
</reference>